<dbReference type="PANTHER" id="PTHR14275">
    <property type="entry name" value="PROMETHIN"/>
    <property type="match status" value="1"/>
</dbReference>
<dbReference type="GO" id="GO:0005811">
    <property type="term" value="C:lipid droplet"/>
    <property type="evidence" value="ECO:0007669"/>
    <property type="project" value="UniProtKB-SubCell"/>
</dbReference>
<dbReference type="PANTHER" id="PTHR14275:SF0">
    <property type="entry name" value="LIPID DROPLET ASSEMBLY FACTOR 1"/>
    <property type="match status" value="1"/>
</dbReference>
<evidence type="ECO:0000256" key="5">
    <source>
        <dbReference type="ARBA" id="ARBA00022692"/>
    </source>
</evidence>
<reference evidence="11 12" key="1">
    <citation type="submission" date="2020-06" db="EMBL/GenBank/DDBJ databases">
        <authorList>
            <consortium name="Wellcome Sanger Institute Data Sharing"/>
        </authorList>
    </citation>
    <scope>NUCLEOTIDE SEQUENCE [LARGE SCALE GENOMIC DNA]</scope>
</reference>
<evidence type="ECO:0000313" key="12">
    <source>
        <dbReference type="Proteomes" id="UP000694580"/>
    </source>
</evidence>
<evidence type="ECO:0000256" key="6">
    <source>
        <dbReference type="ARBA" id="ARBA00022824"/>
    </source>
</evidence>
<reference evidence="11" key="3">
    <citation type="submission" date="2025-09" db="UniProtKB">
        <authorList>
            <consortium name="Ensembl"/>
        </authorList>
    </citation>
    <scope>IDENTIFICATION</scope>
</reference>
<comment type="similarity">
    <text evidence="3">Belongs to the LDAF1 family.</text>
</comment>
<evidence type="ECO:0000256" key="7">
    <source>
        <dbReference type="ARBA" id="ARBA00022989"/>
    </source>
</evidence>
<evidence type="ECO:0000256" key="9">
    <source>
        <dbReference type="SAM" id="MobiDB-lite"/>
    </source>
</evidence>
<keyword evidence="7 10" id="KW-1133">Transmembrane helix</keyword>
<evidence type="ECO:0000313" key="11">
    <source>
        <dbReference type="Ensembl" id="ENSDCDP00010026918.1"/>
    </source>
</evidence>
<evidence type="ECO:0000256" key="3">
    <source>
        <dbReference type="ARBA" id="ARBA00007618"/>
    </source>
</evidence>
<feature type="compositionally biased region" description="Polar residues" evidence="9">
    <location>
        <begin position="10"/>
        <end position="20"/>
    </location>
</feature>
<sequence length="152" mass="16007">MRCHHDPATAQRSPAVTPSGFSPWMARMCSDPRVRSPQHHPRRSPGRSSVEELLSSAAGRYLSERPLLALTALLFGAMAAGPTGLFLAFVFVTSVATAVGFVFVEAFLIAAGGAVLLCALVGVALLATTFSAALCVCHVTVTNVVTFYSGRR</sequence>
<dbReference type="AlphaFoldDB" id="A0AAY4C1G5"/>
<dbReference type="GO" id="GO:0005789">
    <property type="term" value="C:endoplasmic reticulum membrane"/>
    <property type="evidence" value="ECO:0007669"/>
    <property type="project" value="UniProtKB-SubCell"/>
</dbReference>
<evidence type="ECO:0000256" key="2">
    <source>
        <dbReference type="ARBA" id="ARBA00004502"/>
    </source>
</evidence>
<evidence type="ECO:0000256" key="10">
    <source>
        <dbReference type="SAM" id="Phobius"/>
    </source>
</evidence>
<dbReference type="Proteomes" id="UP000694580">
    <property type="component" value="Chromosome 7"/>
</dbReference>
<protein>
    <submittedName>
        <fullName evidence="11">Uncharacterized protein</fullName>
    </submittedName>
</protein>
<keyword evidence="8 10" id="KW-0472">Membrane</keyword>
<evidence type="ECO:0000256" key="1">
    <source>
        <dbReference type="ARBA" id="ARBA00004477"/>
    </source>
</evidence>
<feature type="region of interest" description="Disordered" evidence="9">
    <location>
        <begin position="1"/>
        <end position="23"/>
    </location>
</feature>
<keyword evidence="4" id="KW-0551">Lipid droplet</keyword>
<dbReference type="InterPro" id="IPR029709">
    <property type="entry name" value="LDAF1"/>
</dbReference>
<dbReference type="GeneTree" id="ENSGT00940000175471"/>
<keyword evidence="6" id="KW-0256">Endoplasmic reticulum</keyword>
<reference evidence="11" key="2">
    <citation type="submission" date="2025-08" db="UniProtKB">
        <authorList>
            <consortium name="Ensembl"/>
        </authorList>
    </citation>
    <scope>IDENTIFICATION</scope>
</reference>
<feature type="transmembrane region" description="Helical" evidence="10">
    <location>
        <begin position="67"/>
        <end position="92"/>
    </location>
</feature>
<dbReference type="Pfam" id="PF16015">
    <property type="entry name" value="Promethin"/>
    <property type="match status" value="1"/>
</dbReference>
<feature type="transmembrane region" description="Helical" evidence="10">
    <location>
        <begin position="99"/>
        <end position="124"/>
    </location>
</feature>
<evidence type="ECO:0000256" key="8">
    <source>
        <dbReference type="ARBA" id="ARBA00023136"/>
    </source>
</evidence>
<keyword evidence="5 10" id="KW-0812">Transmembrane</keyword>
<feature type="transmembrane region" description="Helical" evidence="10">
    <location>
        <begin position="130"/>
        <end position="150"/>
    </location>
</feature>
<evidence type="ECO:0000256" key="4">
    <source>
        <dbReference type="ARBA" id="ARBA00022677"/>
    </source>
</evidence>
<comment type="subcellular location">
    <subcellularLocation>
        <location evidence="1">Endoplasmic reticulum membrane</location>
        <topology evidence="1">Multi-pass membrane protein</topology>
    </subcellularLocation>
    <subcellularLocation>
        <location evidence="2">Lipid droplet</location>
    </subcellularLocation>
</comment>
<accession>A0AAY4C1G5</accession>
<name>A0AAY4C1G5_9TELE</name>
<keyword evidence="12" id="KW-1185">Reference proteome</keyword>
<organism evidence="11 12">
    <name type="scientific">Denticeps clupeoides</name>
    <name type="common">denticle herring</name>
    <dbReference type="NCBI Taxonomy" id="299321"/>
    <lineage>
        <taxon>Eukaryota</taxon>
        <taxon>Metazoa</taxon>
        <taxon>Chordata</taxon>
        <taxon>Craniata</taxon>
        <taxon>Vertebrata</taxon>
        <taxon>Euteleostomi</taxon>
        <taxon>Actinopterygii</taxon>
        <taxon>Neopterygii</taxon>
        <taxon>Teleostei</taxon>
        <taxon>Clupei</taxon>
        <taxon>Clupeiformes</taxon>
        <taxon>Denticipitoidei</taxon>
        <taxon>Denticipitidae</taxon>
        <taxon>Denticeps</taxon>
    </lineage>
</organism>
<proteinExistence type="inferred from homology"/>
<gene>
    <name evidence="11" type="primary">tmem159</name>
</gene>
<dbReference type="Ensembl" id="ENSDCDT00010033381.1">
    <property type="protein sequence ID" value="ENSDCDP00010026918.1"/>
    <property type="gene ID" value="ENSDCDG00010017131.1"/>
</dbReference>